<evidence type="ECO:0000256" key="1">
    <source>
        <dbReference type="ARBA" id="ARBA00010617"/>
    </source>
</evidence>
<dbReference type="PRINTS" id="PR00463">
    <property type="entry name" value="EP450I"/>
</dbReference>
<dbReference type="InterPro" id="IPR050182">
    <property type="entry name" value="Cytochrome_P450_fam2"/>
</dbReference>
<name>A0ABM0JFE4_APLCA</name>
<keyword evidence="4" id="KW-1185">Reference proteome</keyword>
<dbReference type="SUPFAM" id="SSF48264">
    <property type="entry name" value="Cytochrome P450"/>
    <property type="match status" value="1"/>
</dbReference>
<dbReference type="Gene3D" id="1.10.630.10">
    <property type="entry name" value="Cytochrome P450"/>
    <property type="match status" value="1"/>
</dbReference>
<dbReference type="Pfam" id="PF00067">
    <property type="entry name" value="p450"/>
    <property type="match status" value="1"/>
</dbReference>
<dbReference type="InterPro" id="IPR001128">
    <property type="entry name" value="Cyt_P450"/>
</dbReference>
<dbReference type="RefSeq" id="XP_005092449.1">
    <property type="nucleotide sequence ID" value="XM_005092392.1"/>
</dbReference>
<dbReference type="Proteomes" id="UP000694888">
    <property type="component" value="Unplaced"/>
</dbReference>
<evidence type="ECO:0000313" key="4">
    <source>
        <dbReference type="Proteomes" id="UP000694888"/>
    </source>
</evidence>
<accession>A0ABM0JFE4</accession>
<dbReference type="PANTHER" id="PTHR24300">
    <property type="entry name" value="CYTOCHROME P450 508A4-RELATED"/>
    <property type="match status" value="1"/>
</dbReference>
<proteinExistence type="inferred from homology"/>
<gene>
    <name evidence="5" type="primary">LOC101857931</name>
</gene>
<organism evidence="4 5">
    <name type="scientific">Aplysia californica</name>
    <name type="common">California sea hare</name>
    <dbReference type="NCBI Taxonomy" id="6500"/>
    <lineage>
        <taxon>Eukaryota</taxon>
        <taxon>Metazoa</taxon>
        <taxon>Spiralia</taxon>
        <taxon>Lophotrochozoa</taxon>
        <taxon>Mollusca</taxon>
        <taxon>Gastropoda</taxon>
        <taxon>Heterobranchia</taxon>
        <taxon>Euthyneura</taxon>
        <taxon>Tectipleura</taxon>
        <taxon>Aplysiida</taxon>
        <taxon>Aplysioidea</taxon>
        <taxon>Aplysiidae</taxon>
        <taxon>Aplysia</taxon>
    </lineage>
</organism>
<dbReference type="GeneID" id="101857931"/>
<reference evidence="5" key="1">
    <citation type="submission" date="2025-08" db="UniProtKB">
        <authorList>
            <consortium name="RefSeq"/>
        </authorList>
    </citation>
    <scope>IDENTIFICATION</scope>
</reference>
<protein>
    <submittedName>
        <fullName evidence="5">Steroid 17-alpha-hydroxylase/17,20 lyase-like</fullName>
    </submittedName>
</protein>
<evidence type="ECO:0000256" key="3">
    <source>
        <dbReference type="ARBA" id="ARBA00023004"/>
    </source>
</evidence>
<evidence type="ECO:0000256" key="2">
    <source>
        <dbReference type="ARBA" id="ARBA00022723"/>
    </source>
</evidence>
<keyword evidence="2" id="KW-0479">Metal-binding</keyword>
<sequence length="240" mass="27548">MGIYGEGVDKFEGVVGKELDRVLEEMDTARATGLDIHMPQILSRSLKIILYVLVNGDIDPEKLSCDIVDAMERYDNALNRMMDIQNLTALKFFPPLRKIGKYKRICDDVLESKAEAEKIMFEDLKGILTERIKGSEFENIKEQTHMTSRSSLLNIILILIHHPEIAHRVQEEIESVIGDRRPRVEDRLSMHYTEAVVIENLRYVSQIPLSSFRNAREDIHIDGYVIPKGTQTQSHKSDIN</sequence>
<dbReference type="InterPro" id="IPR036396">
    <property type="entry name" value="Cyt_P450_sf"/>
</dbReference>
<keyword evidence="3" id="KW-0408">Iron</keyword>
<evidence type="ECO:0000313" key="5">
    <source>
        <dbReference type="RefSeq" id="XP_005092449.1"/>
    </source>
</evidence>
<comment type="similarity">
    <text evidence="1">Belongs to the cytochrome P450 family.</text>
</comment>
<dbReference type="InterPro" id="IPR002401">
    <property type="entry name" value="Cyt_P450_E_grp-I"/>
</dbReference>